<gene>
    <name evidence="1" type="ORF">BS78_K136000</name>
</gene>
<comment type="caution">
    <text evidence="1">The sequence shown here is derived from an EMBL/GenBank/DDBJ whole genome shotgun (WGS) entry which is preliminary data.</text>
</comment>
<protein>
    <submittedName>
        <fullName evidence="1">Uncharacterized protein</fullName>
    </submittedName>
</protein>
<evidence type="ECO:0000313" key="2">
    <source>
        <dbReference type="Proteomes" id="UP001164776"/>
    </source>
</evidence>
<sequence length="106" mass="11463">MIDPACSPHLSFSYMLQLQGEFLRVGGFLPDSGTAIPAAAQDHLTAVPFRLAAWHAETIFNFELNNSSALVVAQLFFAVTSIIYAEDARIWNEGKIAFTLSGSGSI</sequence>
<keyword evidence="2" id="KW-1185">Reference proteome</keyword>
<name>A0A9W8CDC5_9POAL</name>
<proteinExistence type="predicted"/>
<reference evidence="1 2" key="1">
    <citation type="submission" date="2022-10" db="EMBL/GenBank/DDBJ databases">
        <title>WGS assembly of Paspalum vaginatum 540-79.</title>
        <authorList>
            <person name="Sun G."/>
            <person name="Wase N."/>
            <person name="Shu S."/>
            <person name="Jenkins J."/>
            <person name="Zhou B."/>
            <person name="Torres-Rodriguez J."/>
            <person name="Chen C."/>
            <person name="Sandor L."/>
            <person name="Plott C."/>
            <person name="Yoshinga Y."/>
            <person name="Daum C."/>
            <person name="Qi P."/>
            <person name="Barry K."/>
            <person name="Lipzen A."/>
            <person name="Berry L."/>
            <person name="Pedersen C."/>
            <person name="Gottilla T."/>
            <person name="Foltz A."/>
            <person name="Yu H."/>
            <person name="O'Malley R."/>
            <person name="Zhang C."/>
            <person name="Devos K."/>
            <person name="Sigmon B."/>
            <person name="Yu B."/>
            <person name="Obata T."/>
            <person name="Schmutz J."/>
            <person name="Schnable J."/>
        </authorList>
    </citation>
    <scope>NUCLEOTIDE SEQUENCE [LARGE SCALE GENOMIC DNA]</scope>
    <source>
        <strain evidence="2">cv. 540-79</strain>
    </source>
</reference>
<accession>A0A9W8CDC5</accession>
<evidence type="ECO:0000313" key="1">
    <source>
        <dbReference type="EMBL" id="KAJ1254005.1"/>
    </source>
</evidence>
<dbReference type="Proteomes" id="UP001164776">
    <property type="component" value="Unassembled WGS sequence"/>
</dbReference>
<dbReference type="AlphaFoldDB" id="A0A9W8CDC5"/>
<dbReference type="EMBL" id="MU630426">
    <property type="protein sequence ID" value="KAJ1254005.1"/>
    <property type="molecule type" value="Genomic_DNA"/>
</dbReference>
<organism evidence="1 2">
    <name type="scientific">Paspalum vaginatum</name>
    <name type="common">seashore paspalum</name>
    <dbReference type="NCBI Taxonomy" id="158149"/>
    <lineage>
        <taxon>Eukaryota</taxon>
        <taxon>Viridiplantae</taxon>
        <taxon>Streptophyta</taxon>
        <taxon>Embryophyta</taxon>
        <taxon>Tracheophyta</taxon>
        <taxon>Spermatophyta</taxon>
        <taxon>Magnoliopsida</taxon>
        <taxon>Liliopsida</taxon>
        <taxon>Poales</taxon>
        <taxon>Poaceae</taxon>
        <taxon>PACMAD clade</taxon>
        <taxon>Panicoideae</taxon>
        <taxon>Andropogonodae</taxon>
        <taxon>Paspaleae</taxon>
        <taxon>Paspalinae</taxon>
        <taxon>Paspalum</taxon>
    </lineage>
</organism>